<dbReference type="Pfam" id="PF00072">
    <property type="entry name" value="Response_reg"/>
    <property type="match status" value="1"/>
</dbReference>
<dbReference type="SMART" id="SM00448">
    <property type="entry name" value="REC"/>
    <property type="match status" value="1"/>
</dbReference>
<dbReference type="Proteomes" id="UP000224003">
    <property type="component" value="Unassembled WGS sequence"/>
</dbReference>
<proteinExistence type="predicted"/>
<dbReference type="PROSITE" id="PS50110">
    <property type="entry name" value="RESPONSE_REGULATORY"/>
    <property type="match status" value="1"/>
</dbReference>
<gene>
    <name evidence="3" type="ORF">COJ15_30315</name>
</gene>
<dbReference type="SUPFAM" id="SSF52172">
    <property type="entry name" value="CheY-like"/>
    <property type="match status" value="1"/>
</dbReference>
<evidence type="ECO:0000313" key="4">
    <source>
        <dbReference type="Proteomes" id="UP000224003"/>
    </source>
</evidence>
<sequence>MRAVLKDLLEKNGYEIIGMAKNGEMGVQMYEQLYISGDKPDLVLMDITMKKKNGIEALKEIKQIDAMSKVVMVSSVGAKDSLVEAIQAGAKYFIKKPFEDDELLITVKKAIASN</sequence>
<dbReference type="PANTHER" id="PTHR43228">
    <property type="entry name" value="TWO-COMPONENT RESPONSE REGULATOR"/>
    <property type="match status" value="1"/>
</dbReference>
<protein>
    <submittedName>
        <fullName evidence="3">Two-component system response regulator</fullName>
    </submittedName>
</protein>
<dbReference type="EMBL" id="NUVX01000070">
    <property type="protein sequence ID" value="PFJ31073.1"/>
    <property type="molecule type" value="Genomic_DNA"/>
</dbReference>
<name>A0A9X6WHP3_BACTU</name>
<comment type="caution">
    <text evidence="3">The sequence shown here is derived from an EMBL/GenBank/DDBJ whole genome shotgun (WGS) entry which is preliminary data.</text>
</comment>
<evidence type="ECO:0000313" key="3">
    <source>
        <dbReference type="EMBL" id="PFJ31073.1"/>
    </source>
</evidence>
<dbReference type="AlphaFoldDB" id="A0A9X6WHP3"/>
<dbReference type="InterPro" id="IPR052048">
    <property type="entry name" value="ST_Response_Regulator"/>
</dbReference>
<feature type="modified residue" description="4-aspartylphosphate" evidence="1">
    <location>
        <position position="46"/>
    </location>
</feature>
<dbReference type="InterPro" id="IPR001789">
    <property type="entry name" value="Sig_transdc_resp-reg_receiver"/>
</dbReference>
<keyword evidence="1" id="KW-0597">Phosphoprotein</keyword>
<feature type="domain" description="Response regulatory" evidence="2">
    <location>
        <begin position="1"/>
        <end position="111"/>
    </location>
</feature>
<evidence type="ECO:0000259" key="2">
    <source>
        <dbReference type="PROSITE" id="PS50110"/>
    </source>
</evidence>
<evidence type="ECO:0000256" key="1">
    <source>
        <dbReference type="PROSITE-ProRule" id="PRU00169"/>
    </source>
</evidence>
<organism evidence="3 4">
    <name type="scientific">Bacillus thuringiensis</name>
    <dbReference type="NCBI Taxonomy" id="1428"/>
    <lineage>
        <taxon>Bacteria</taxon>
        <taxon>Bacillati</taxon>
        <taxon>Bacillota</taxon>
        <taxon>Bacilli</taxon>
        <taxon>Bacillales</taxon>
        <taxon>Bacillaceae</taxon>
        <taxon>Bacillus</taxon>
        <taxon>Bacillus cereus group</taxon>
    </lineage>
</organism>
<accession>A0A9X6WHP3</accession>
<dbReference type="Gene3D" id="3.40.50.2300">
    <property type="match status" value="1"/>
</dbReference>
<dbReference type="PANTHER" id="PTHR43228:SF1">
    <property type="entry name" value="TWO-COMPONENT RESPONSE REGULATOR ARR22"/>
    <property type="match status" value="1"/>
</dbReference>
<reference evidence="3 4" key="1">
    <citation type="submission" date="2017-09" db="EMBL/GenBank/DDBJ databases">
        <title>Large-scale bioinformatics analysis of Bacillus genomes uncovers conserved roles of natural products in bacterial physiology.</title>
        <authorList>
            <consortium name="Agbiome Team Llc"/>
            <person name="Bleich R.M."/>
            <person name="Grubbs K.J."/>
            <person name="Santa Maria K.C."/>
            <person name="Allen S.E."/>
            <person name="Farag S."/>
            <person name="Shank E.A."/>
            <person name="Bowers A."/>
        </authorList>
    </citation>
    <scope>NUCLEOTIDE SEQUENCE [LARGE SCALE GENOMIC DNA]</scope>
    <source>
        <strain evidence="3 4">AFS085496</strain>
    </source>
</reference>
<dbReference type="GO" id="GO:0000160">
    <property type="term" value="P:phosphorelay signal transduction system"/>
    <property type="evidence" value="ECO:0007669"/>
    <property type="project" value="InterPro"/>
</dbReference>
<dbReference type="InterPro" id="IPR011006">
    <property type="entry name" value="CheY-like_superfamily"/>
</dbReference>